<dbReference type="OrthoDB" id="1100386at2759"/>
<dbReference type="InterPro" id="IPR000922">
    <property type="entry name" value="Lectin_gal-bd_dom"/>
</dbReference>
<organism evidence="3 4">
    <name type="scientific">Actinia tenebrosa</name>
    <name type="common">Australian red waratah sea anemone</name>
    <dbReference type="NCBI Taxonomy" id="6105"/>
    <lineage>
        <taxon>Eukaryota</taxon>
        <taxon>Metazoa</taxon>
        <taxon>Cnidaria</taxon>
        <taxon>Anthozoa</taxon>
        <taxon>Hexacorallia</taxon>
        <taxon>Actiniaria</taxon>
        <taxon>Actiniidae</taxon>
        <taxon>Actinia</taxon>
    </lineage>
</organism>
<dbReference type="Pfam" id="PF02140">
    <property type="entry name" value="SUEL_Lectin"/>
    <property type="match status" value="1"/>
</dbReference>
<dbReference type="PROSITE" id="PS50228">
    <property type="entry name" value="SUEL_LECTIN"/>
    <property type="match status" value="1"/>
</dbReference>
<dbReference type="AlphaFoldDB" id="A0A6P8ILQ1"/>
<proteinExistence type="predicted"/>
<evidence type="ECO:0000313" key="3">
    <source>
        <dbReference type="Proteomes" id="UP000515163"/>
    </source>
</evidence>
<keyword evidence="1" id="KW-0732">Signal</keyword>
<feature type="signal peptide" evidence="1">
    <location>
        <begin position="1"/>
        <end position="18"/>
    </location>
</feature>
<dbReference type="RefSeq" id="XP_031567712.1">
    <property type="nucleotide sequence ID" value="XM_031711852.1"/>
</dbReference>
<reference evidence="4" key="1">
    <citation type="submission" date="2025-08" db="UniProtKB">
        <authorList>
            <consortium name="RefSeq"/>
        </authorList>
    </citation>
    <scope>IDENTIFICATION</scope>
    <source>
        <tissue evidence="4">Tentacle</tissue>
    </source>
</reference>
<feature type="domain" description="SUEL-type lectin" evidence="2">
    <location>
        <begin position="41"/>
        <end position="128"/>
    </location>
</feature>
<sequence length="128" mass="14235">MKSLGILGFILLVFQVAADLEKAGGNNALHKRGWNIAIFVLCEHQRGVLRCPGNMRLKILQANYGRTDRFICPKGPIRTTNCISSFSSRLIRYACDGRNACLLDATNGVFGDPCVGTFKYIKIFYKCV</sequence>
<dbReference type="FunFam" id="2.60.120.740:FF:000001">
    <property type="entry name" value="Adhesion G protein-coupled receptor L2"/>
    <property type="match status" value="1"/>
</dbReference>
<dbReference type="PANTHER" id="PTHR46780">
    <property type="entry name" value="PROTEIN EVA-1"/>
    <property type="match status" value="1"/>
</dbReference>
<gene>
    <name evidence="4" type="primary">LOC116302530</name>
</gene>
<dbReference type="Proteomes" id="UP000515163">
    <property type="component" value="Unplaced"/>
</dbReference>
<name>A0A6P8ILQ1_ACTTE</name>
<dbReference type="Gene3D" id="2.60.120.740">
    <property type="match status" value="1"/>
</dbReference>
<dbReference type="InParanoid" id="A0A6P8ILQ1"/>
<dbReference type="GO" id="GO:0030246">
    <property type="term" value="F:carbohydrate binding"/>
    <property type="evidence" value="ECO:0007669"/>
    <property type="project" value="InterPro"/>
</dbReference>
<dbReference type="GeneID" id="116302530"/>
<evidence type="ECO:0000313" key="4">
    <source>
        <dbReference type="RefSeq" id="XP_031567712.1"/>
    </source>
</evidence>
<dbReference type="InterPro" id="IPR043159">
    <property type="entry name" value="Lectin_gal-bd_sf"/>
</dbReference>
<accession>A0A6P8ILQ1</accession>
<dbReference type="CDD" id="cd22827">
    <property type="entry name" value="Gal_Rha_Lectin_SUL-I-like"/>
    <property type="match status" value="1"/>
</dbReference>
<dbReference type="KEGG" id="aten:116302530"/>
<keyword evidence="3" id="KW-1185">Reference proteome</keyword>
<protein>
    <submittedName>
        <fullName evidence="4">L-rhamnose-binding lectin CSL3-like</fullName>
    </submittedName>
</protein>
<feature type="chain" id="PRO_5027975986" evidence="1">
    <location>
        <begin position="19"/>
        <end position="128"/>
    </location>
</feature>
<evidence type="ECO:0000256" key="1">
    <source>
        <dbReference type="SAM" id="SignalP"/>
    </source>
</evidence>
<evidence type="ECO:0000259" key="2">
    <source>
        <dbReference type="PROSITE" id="PS50228"/>
    </source>
</evidence>